<organism evidence="1 2">
    <name type="scientific">Amniculicola lignicola CBS 123094</name>
    <dbReference type="NCBI Taxonomy" id="1392246"/>
    <lineage>
        <taxon>Eukaryota</taxon>
        <taxon>Fungi</taxon>
        <taxon>Dikarya</taxon>
        <taxon>Ascomycota</taxon>
        <taxon>Pezizomycotina</taxon>
        <taxon>Dothideomycetes</taxon>
        <taxon>Pleosporomycetidae</taxon>
        <taxon>Pleosporales</taxon>
        <taxon>Amniculicolaceae</taxon>
        <taxon>Amniculicola</taxon>
    </lineage>
</organism>
<gene>
    <name evidence="1" type="ORF">P154DRAFT_420142</name>
</gene>
<evidence type="ECO:0000313" key="1">
    <source>
        <dbReference type="EMBL" id="KAF2007402.1"/>
    </source>
</evidence>
<evidence type="ECO:0000313" key="2">
    <source>
        <dbReference type="Proteomes" id="UP000799779"/>
    </source>
</evidence>
<accession>A0A6A5X3B2</accession>
<feature type="non-terminal residue" evidence="1">
    <location>
        <position position="1"/>
    </location>
</feature>
<proteinExistence type="predicted"/>
<name>A0A6A5X3B2_9PLEO</name>
<reference evidence="1" key="1">
    <citation type="journal article" date="2020" name="Stud. Mycol.">
        <title>101 Dothideomycetes genomes: a test case for predicting lifestyles and emergence of pathogens.</title>
        <authorList>
            <person name="Haridas S."/>
            <person name="Albert R."/>
            <person name="Binder M."/>
            <person name="Bloem J."/>
            <person name="Labutti K."/>
            <person name="Salamov A."/>
            <person name="Andreopoulos B."/>
            <person name="Baker S."/>
            <person name="Barry K."/>
            <person name="Bills G."/>
            <person name="Bluhm B."/>
            <person name="Cannon C."/>
            <person name="Castanera R."/>
            <person name="Culley D."/>
            <person name="Daum C."/>
            <person name="Ezra D."/>
            <person name="Gonzalez J."/>
            <person name="Henrissat B."/>
            <person name="Kuo A."/>
            <person name="Liang C."/>
            <person name="Lipzen A."/>
            <person name="Lutzoni F."/>
            <person name="Magnuson J."/>
            <person name="Mondo S."/>
            <person name="Nolan M."/>
            <person name="Ohm R."/>
            <person name="Pangilinan J."/>
            <person name="Park H.-J."/>
            <person name="Ramirez L."/>
            <person name="Alfaro M."/>
            <person name="Sun H."/>
            <person name="Tritt A."/>
            <person name="Yoshinaga Y."/>
            <person name="Zwiers L.-H."/>
            <person name="Turgeon B."/>
            <person name="Goodwin S."/>
            <person name="Spatafora J."/>
            <person name="Crous P."/>
            <person name="Grigoriev I."/>
        </authorList>
    </citation>
    <scope>NUCLEOTIDE SEQUENCE</scope>
    <source>
        <strain evidence="1">CBS 123094</strain>
    </source>
</reference>
<protein>
    <submittedName>
        <fullName evidence="1">Uncharacterized protein</fullName>
    </submittedName>
</protein>
<sequence>KVSEYLFLPIVLVITPIVCTKKSINKIVSRLGNYKMSCLNLSLAIKMFFETTTVEKGFSRDYGYLSFMKTLFP</sequence>
<dbReference type="EMBL" id="ML977557">
    <property type="protein sequence ID" value="KAF2007402.1"/>
    <property type="molecule type" value="Genomic_DNA"/>
</dbReference>
<dbReference type="Proteomes" id="UP000799779">
    <property type="component" value="Unassembled WGS sequence"/>
</dbReference>
<keyword evidence="2" id="KW-1185">Reference proteome</keyword>
<dbReference type="AlphaFoldDB" id="A0A6A5X3B2"/>